<evidence type="ECO:0000313" key="2">
    <source>
        <dbReference type="Proteomes" id="UP000305792"/>
    </source>
</evidence>
<evidence type="ECO:0000313" key="1">
    <source>
        <dbReference type="EMBL" id="THV30093.1"/>
    </source>
</evidence>
<organism evidence="1 2">
    <name type="scientific">Glycomyces paridis</name>
    <dbReference type="NCBI Taxonomy" id="2126555"/>
    <lineage>
        <taxon>Bacteria</taxon>
        <taxon>Bacillati</taxon>
        <taxon>Actinomycetota</taxon>
        <taxon>Actinomycetes</taxon>
        <taxon>Glycomycetales</taxon>
        <taxon>Glycomycetaceae</taxon>
        <taxon>Glycomyces</taxon>
    </lineage>
</organism>
<protein>
    <submittedName>
        <fullName evidence="1">YbaB/EbfC family nucleoid-associated protein</fullName>
    </submittedName>
</protein>
<dbReference type="EMBL" id="STGX01000004">
    <property type="protein sequence ID" value="THV30093.1"/>
    <property type="molecule type" value="Genomic_DNA"/>
</dbReference>
<dbReference type="GO" id="GO:0003677">
    <property type="term" value="F:DNA binding"/>
    <property type="evidence" value="ECO:0007669"/>
    <property type="project" value="InterPro"/>
</dbReference>
<dbReference type="InterPro" id="IPR036894">
    <property type="entry name" value="YbaB-like_sf"/>
</dbReference>
<sequence length="133" mass="14665">MSDRLGGMDPEAMMARLEQMRTDAEAMLAKYEALAAEAGTDAVEVYSEDGYLRVKLDGDGKVAEIGIDEYAMRMKQTLGPSIIALINEAKATYGMKMAAMAQELVGDKIDVMGMVTRNMPDYMQERARGNLER</sequence>
<dbReference type="RefSeq" id="WP_136528966.1">
    <property type="nucleotide sequence ID" value="NZ_STGX01000004.1"/>
</dbReference>
<dbReference type="AlphaFoldDB" id="A0A4S8PHL9"/>
<keyword evidence="2" id="KW-1185">Reference proteome</keyword>
<dbReference type="InterPro" id="IPR004401">
    <property type="entry name" value="YbaB/EbfC"/>
</dbReference>
<dbReference type="SUPFAM" id="SSF82607">
    <property type="entry name" value="YbaB-like"/>
    <property type="match status" value="1"/>
</dbReference>
<dbReference type="Gene3D" id="3.30.1310.10">
    <property type="entry name" value="Nucleoid-associated protein YbaB-like domain"/>
    <property type="match status" value="1"/>
</dbReference>
<dbReference type="Proteomes" id="UP000305792">
    <property type="component" value="Unassembled WGS sequence"/>
</dbReference>
<gene>
    <name evidence="1" type="ORF">E9998_06865</name>
</gene>
<reference evidence="1 2" key="1">
    <citation type="journal article" date="2018" name="Int. J. Syst. Evol. Microbiol.">
        <title>Glycomyces paridis sp. nov., isolated from the medicinal plant Paris polyphylla.</title>
        <authorList>
            <person name="Fang X.M."/>
            <person name="Bai J.L."/>
            <person name="Su J."/>
            <person name="Zhao L.L."/>
            <person name="Liu H.Y."/>
            <person name="Ma B.P."/>
            <person name="Zhang Y.Q."/>
            <person name="Yu L.Y."/>
        </authorList>
    </citation>
    <scope>NUCLEOTIDE SEQUENCE [LARGE SCALE GENOMIC DNA]</scope>
    <source>
        <strain evidence="1 2">CPCC 204357</strain>
    </source>
</reference>
<proteinExistence type="predicted"/>
<dbReference type="Pfam" id="PF02575">
    <property type="entry name" value="YbaB_DNA_bd"/>
    <property type="match status" value="1"/>
</dbReference>
<dbReference type="OrthoDB" id="5193350at2"/>
<comment type="caution">
    <text evidence="1">The sequence shown here is derived from an EMBL/GenBank/DDBJ whole genome shotgun (WGS) entry which is preliminary data.</text>
</comment>
<accession>A0A4S8PHL9</accession>
<name>A0A4S8PHL9_9ACTN</name>